<dbReference type="EMBL" id="AGIP01000001">
    <property type="protein sequence ID" value="EHB68625.1"/>
    <property type="molecule type" value="Genomic_DNA"/>
</dbReference>
<proteinExistence type="predicted"/>
<organism evidence="2 3">
    <name type="scientific">Paenibacillus lactis 154</name>
    <dbReference type="NCBI Taxonomy" id="743719"/>
    <lineage>
        <taxon>Bacteria</taxon>
        <taxon>Bacillati</taxon>
        <taxon>Bacillota</taxon>
        <taxon>Bacilli</taxon>
        <taxon>Bacillales</taxon>
        <taxon>Paenibacillaceae</taxon>
        <taxon>Paenibacillus</taxon>
    </lineage>
</organism>
<reference evidence="2 3" key="1">
    <citation type="submission" date="2011-09" db="EMBL/GenBank/DDBJ databases">
        <title>The draft genome of Paenibacillus lactis 154.</title>
        <authorList>
            <consortium name="US DOE Joint Genome Institute (JGI-PGF)"/>
            <person name="Lucas S."/>
            <person name="Han J."/>
            <person name="Lapidus A."/>
            <person name="Cheng J.-F."/>
            <person name="Goodwin L."/>
            <person name="Pitluck S."/>
            <person name="Peters L."/>
            <person name="Land M.L."/>
            <person name="Hauser L."/>
            <person name="Siebers A."/>
            <person name="Thelen M."/>
            <person name="Hugenholtz P."/>
            <person name="Allgaier M."/>
            <person name="Woyke T.J."/>
        </authorList>
    </citation>
    <scope>NUCLEOTIDE SEQUENCE [LARGE SCALE GENOMIC DNA]</scope>
    <source>
        <strain evidence="2 3">154</strain>
    </source>
</reference>
<evidence type="ECO:0000313" key="3">
    <source>
        <dbReference type="Proteomes" id="UP000003891"/>
    </source>
</evidence>
<dbReference type="STRING" id="743719.PaelaDRAFT_0751"/>
<dbReference type="Proteomes" id="UP000003891">
    <property type="component" value="Unassembled WGS sequence"/>
</dbReference>
<evidence type="ECO:0000313" key="2">
    <source>
        <dbReference type="EMBL" id="EHB68625.1"/>
    </source>
</evidence>
<dbReference type="AlphaFoldDB" id="G4H9U0"/>
<protein>
    <submittedName>
        <fullName evidence="2">Uncharacterized protein</fullName>
    </submittedName>
</protein>
<name>G4H9U0_9BACL</name>
<feature type="region of interest" description="Disordered" evidence="1">
    <location>
        <begin position="1"/>
        <end position="20"/>
    </location>
</feature>
<evidence type="ECO:0000256" key="1">
    <source>
        <dbReference type="SAM" id="MobiDB-lite"/>
    </source>
</evidence>
<gene>
    <name evidence="2" type="ORF">PaelaDRAFT_0751</name>
</gene>
<sequence>MELSLADQDPGLQRGDNSLPDAGEKQVWIKARNFKKHPYVMHDWDYPVSIRRVLFRLRKIPYYMII</sequence>
<accession>G4H9U0</accession>